<evidence type="ECO:0000313" key="3">
    <source>
        <dbReference type="Proteomes" id="UP000748308"/>
    </source>
</evidence>
<comment type="caution">
    <text evidence="2">The sequence shown here is derived from an EMBL/GenBank/DDBJ whole genome shotgun (WGS) entry which is preliminary data.</text>
</comment>
<feature type="signal peptide" evidence="1">
    <location>
        <begin position="1"/>
        <end position="34"/>
    </location>
</feature>
<proteinExistence type="predicted"/>
<evidence type="ECO:0000313" key="2">
    <source>
        <dbReference type="EMBL" id="MBM3317914.1"/>
    </source>
</evidence>
<evidence type="ECO:0000256" key="1">
    <source>
        <dbReference type="SAM" id="SignalP"/>
    </source>
</evidence>
<gene>
    <name evidence="2" type="ORF">FJY75_08670</name>
</gene>
<dbReference type="EMBL" id="VGIY01000217">
    <property type="protein sequence ID" value="MBM3317914.1"/>
    <property type="molecule type" value="Genomic_DNA"/>
</dbReference>
<dbReference type="Proteomes" id="UP000748308">
    <property type="component" value="Unassembled WGS sequence"/>
</dbReference>
<organism evidence="2 3">
    <name type="scientific">Eiseniibacteriota bacterium</name>
    <dbReference type="NCBI Taxonomy" id="2212470"/>
    <lineage>
        <taxon>Bacteria</taxon>
        <taxon>Candidatus Eiseniibacteriota</taxon>
    </lineage>
</organism>
<protein>
    <recommendedName>
        <fullName evidence="4">Alkaline phosphatase family protein</fullName>
    </recommendedName>
</protein>
<reference evidence="2" key="1">
    <citation type="submission" date="2019-03" db="EMBL/GenBank/DDBJ databases">
        <title>Lake Tanganyika Metagenome-Assembled Genomes (MAGs).</title>
        <authorList>
            <person name="Tran P."/>
        </authorList>
    </citation>
    <scope>NUCLEOTIDE SEQUENCE</scope>
    <source>
        <strain evidence="2">M_DeepCast_400m_m2_100</strain>
    </source>
</reference>
<name>A0A937XBE7_UNCEI</name>
<feature type="chain" id="PRO_5037681293" description="Alkaline phosphatase family protein" evidence="1">
    <location>
        <begin position="35"/>
        <end position="244"/>
    </location>
</feature>
<keyword evidence="1" id="KW-0732">Signal</keyword>
<dbReference type="AlphaFoldDB" id="A0A937XBE7"/>
<evidence type="ECO:0008006" key="4">
    <source>
        <dbReference type="Google" id="ProtNLM"/>
    </source>
</evidence>
<sequence>MPQPCRAPRLMHPFRAIVLLLLAACGLAPQPARALREVLDTPPESLRAVIVTIDGVRKSEFMLWNSALLAWADSAGAYISDLQNVTRGKTDPNHAILWGSGDPGQCNNYEGHPDQPMHTELLRWERGLPEEAVCIVTGKDHLVVTNCHSDHPDFGSPYRATTIVTTSPVPPCMAHCQYYEGPDSLTMNAAIDFLAVNDVRWMAINLAEYDQLAHIEGLICSRYDTVAWMRSGPEVGTCSLTLIR</sequence>
<accession>A0A937XBE7</accession>